<dbReference type="SFLD" id="SFLDG01129">
    <property type="entry name" value="C1.5:_HAD__Beta-PGM__Phosphata"/>
    <property type="match status" value="1"/>
</dbReference>
<accession>A0ABW9H0M4</accession>
<dbReference type="EMBL" id="JBJUVG010000007">
    <property type="protein sequence ID" value="MFM9413928.1"/>
    <property type="molecule type" value="Genomic_DNA"/>
</dbReference>
<dbReference type="SFLD" id="SFLDS00003">
    <property type="entry name" value="Haloacid_Dehalogenase"/>
    <property type="match status" value="1"/>
</dbReference>
<organism evidence="1 2">
    <name type="scientific">Peptococcus simiae</name>
    <dbReference type="NCBI Taxonomy" id="1643805"/>
    <lineage>
        <taxon>Bacteria</taxon>
        <taxon>Bacillati</taxon>
        <taxon>Bacillota</taxon>
        <taxon>Clostridia</taxon>
        <taxon>Eubacteriales</taxon>
        <taxon>Peptococcaceae</taxon>
        <taxon>Peptococcus</taxon>
    </lineage>
</organism>
<protein>
    <submittedName>
        <fullName evidence="1">HAD family hydrolase</fullName>
    </submittedName>
</protein>
<proteinExistence type="predicted"/>
<keyword evidence="1" id="KW-0378">Hydrolase</keyword>
<keyword evidence="2" id="KW-1185">Reference proteome</keyword>
<dbReference type="GO" id="GO:0016787">
    <property type="term" value="F:hydrolase activity"/>
    <property type="evidence" value="ECO:0007669"/>
    <property type="project" value="UniProtKB-KW"/>
</dbReference>
<dbReference type="Pfam" id="PF00702">
    <property type="entry name" value="Hydrolase"/>
    <property type="match status" value="1"/>
</dbReference>
<dbReference type="Proteomes" id="UP001631949">
    <property type="component" value="Unassembled WGS sequence"/>
</dbReference>
<evidence type="ECO:0000313" key="1">
    <source>
        <dbReference type="EMBL" id="MFM9413928.1"/>
    </source>
</evidence>
<reference evidence="1 2" key="1">
    <citation type="journal article" date="2016" name="Int. J. Syst. Evol. Microbiol.">
        <title>Peptococcus simiae sp. nov., isolated from rhesus macaque faeces and emended description of the genus Peptococcus.</title>
        <authorList>
            <person name="Shkoporov A.N."/>
            <person name="Efimov B.A."/>
            <person name="Kondova I."/>
            <person name="Ouwerling B."/>
            <person name="Chaplin A.V."/>
            <person name="Shcherbakova V.A."/>
            <person name="Langermans J.A.M."/>
        </authorList>
    </citation>
    <scope>NUCLEOTIDE SEQUENCE [LARGE SCALE GENOMIC DNA]</scope>
    <source>
        <strain evidence="1 2">M108</strain>
    </source>
</reference>
<dbReference type="InterPro" id="IPR006439">
    <property type="entry name" value="HAD-SF_hydro_IA"/>
</dbReference>
<dbReference type="CDD" id="cd07505">
    <property type="entry name" value="HAD_BPGM-like"/>
    <property type="match status" value="1"/>
</dbReference>
<evidence type="ECO:0000313" key="2">
    <source>
        <dbReference type="Proteomes" id="UP001631949"/>
    </source>
</evidence>
<dbReference type="NCBIfam" id="TIGR01509">
    <property type="entry name" value="HAD-SF-IA-v3"/>
    <property type="match status" value="1"/>
</dbReference>
<name>A0ABW9H0M4_9FIRM</name>
<sequence length="222" mass="24787">MRAAIFDMDGTLVDSMPYWRQHLRDLLAENGVDYGPQMDRIVNSQGAFDLLMEAVKPNHPDISRSEVIAIYQGRMLEDYQTRIQPKEKALAYLSSLRKANIPCCIATATPRYLFEDMLVRTGLAEWIDFSITVPEIGKGKGQPDIFLYCADRYGLPPQSCVVFEDTLKALRTAAQAQFYTVGIADPAAVGDEEAIEATADRYIHSFQALLDQPLDFGGKKNG</sequence>
<dbReference type="SUPFAM" id="SSF56784">
    <property type="entry name" value="HAD-like"/>
    <property type="match status" value="1"/>
</dbReference>
<dbReference type="PANTHER" id="PTHR18901">
    <property type="entry name" value="2-DEOXYGLUCOSE-6-PHOSPHATE PHOSPHATASE 2"/>
    <property type="match status" value="1"/>
</dbReference>
<dbReference type="Gene3D" id="3.40.50.1000">
    <property type="entry name" value="HAD superfamily/HAD-like"/>
    <property type="match status" value="1"/>
</dbReference>
<dbReference type="PRINTS" id="PR00413">
    <property type="entry name" value="HADHALOGNASE"/>
</dbReference>
<comment type="caution">
    <text evidence="1">The sequence shown here is derived from an EMBL/GenBank/DDBJ whole genome shotgun (WGS) entry which is preliminary data.</text>
</comment>
<dbReference type="Gene3D" id="1.10.150.240">
    <property type="entry name" value="Putative phosphatase, domain 2"/>
    <property type="match status" value="1"/>
</dbReference>
<dbReference type="RefSeq" id="WP_408977541.1">
    <property type="nucleotide sequence ID" value="NZ_JBJUVG010000007.1"/>
</dbReference>
<dbReference type="InterPro" id="IPR023198">
    <property type="entry name" value="PGP-like_dom2"/>
</dbReference>
<gene>
    <name evidence="1" type="ORF">ACKQTC_06080</name>
</gene>
<dbReference type="InterPro" id="IPR036412">
    <property type="entry name" value="HAD-like_sf"/>
</dbReference>
<dbReference type="PANTHER" id="PTHR18901:SF38">
    <property type="entry name" value="PSEUDOURIDINE-5'-PHOSPHATASE"/>
    <property type="match status" value="1"/>
</dbReference>
<dbReference type="InterPro" id="IPR023214">
    <property type="entry name" value="HAD_sf"/>
</dbReference>